<evidence type="ECO:0000313" key="5">
    <source>
        <dbReference type="EMBL" id="SDW40453.1"/>
    </source>
</evidence>
<dbReference type="EMBL" id="FNNC01000002">
    <property type="protein sequence ID" value="SDW40453.1"/>
    <property type="molecule type" value="Genomic_DNA"/>
</dbReference>
<keyword evidence="2" id="KW-0436">Ligase</keyword>
<dbReference type="InterPro" id="IPR045851">
    <property type="entry name" value="AMP-bd_C_sf"/>
</dbReference>
<comment type="similarity">
    <text evidence="1">Belongs to the ATP-dependent AMP-binding enzyme family.</text>
</comment>
<dbReference type="GO" id="GO:0006631">
    <property type="term" value="P:fatty acid metabolic process"/>
    <property type="evidence" value="ECO:0007669"/>
    <property type="project" value="TreeGrafter"/>
</dbReference>
<dbReference type="Pfam" id="PF00501">
    <property type="entry name" value="AMP-binding"/>
    <property type="match status" value="1"/>
</dbReference>
<dbReference type="PANTHER" id="PTHR43201">
    <property type="entry name" value="ACYL-COA SYNTHETASE"/>
    <property type="match status" value="1"/>
</dbReference>
<gene>
    <name evidence="5" type="ORF">SAMN05421781_1299</name>
</gene>
<dbReference type="OrthoDB" id="9757771at2"/>
<evidence type="ECO:0000259" key="3">
    <source>
        <dbReference type="Pfam" id="PF00501"/>
    </source>
</evidence>
<evidence type="ECO:0000256" key="2">
    <source>
        <dbReference type="ARBA" id="ARBA00022598"/>
    </source>
</evidence>
<evidence type="ECO:0000259" key="4">
    <source>
        <dbReference type="Pfam" id="PF13193"/>
    </source>
</evidence>
<dbReference type="Pfam" id="PF13193">
    <property type="entry name" value="AMP-binding_C"/>
    <property type="match status" value="1"/>
</dbReference>
<feature type="domain" description="AMP-binding enzyme C-terminal" evidence="4">
    <location>
        <begin position="381"/>
        <end position="451"/>
    </location>
</feature>
<name>A0A1H2T931_9BACI</name>
<accession>A0A1H2T931</accession>
<dbReference type="STRING" id="1122204.SAMN05421781_1299"/>
<dbReference type="InterPro" id="IPR025110">
    <property type="entry name" value="AMP-bd_C"/>
</dbReference>
<dbReference type="Proteomes" id="UP000199488">
    <property type="component" value="Unassembled WGS sequence"/>
</dbReference>
<proteinExistence type="inferred from homology"/>
<feature type="domain" description="AMP-dependent synthetase/ligase" evidence="3">
    <location>
        <begin position="8"/>
        <end position="334"/>
    </location>
</feature>
<dbReference type="SUPFAM" id="SSF56801">
    <property type="entry name" value="Acetyl-CoA synthetase-like"/>
    <property type="match status" value="1"/>
</dbReference>
<sequence>MIGQAIARYAASDPARTAVEYSDHSISWRELQETIDRRRNQLHAAAGPLFQKQIAFALQDPLEQLYMFFAVVSGGGIAVPVDEAMDSDTKASLLSSSRPGLFIADTEAAGLPVPSLTLADVSGAESYPSAFASFCEETDLFYGACTSGTSGRPKVCLRSHRSWLKSFEADEQLFPFQDDERVLITGKLSHSLFLYGAVRMLEHGHTVILPVRHSPRVFDRMVDEQQITVLYAVPTTLRWLLSHSFLPSPSVRLIITGGEKWFPADNQKTFARFPSAELYEFYGSAETSFISALNHREEQVSSSCTGRLFPMVEAESSTDSGELVVTSPFLFSGYAGDAPFHPPHSVATGDIGSVDEEGFLYVTGRRSGKIVSRGRNIYAEEIEQVLMSHPDVDRAVVFGAHDTFQGEKVAALYTGRAAPGKLRAHCRQQLPAYKIPACQYIDRLPVLGSGKVDRPGAQKYYEALSKENGNDA</sequence>
<evidence type="ECO:0000256" key="1">
    <source>
        <dbReference type="ARBA" id="ARBA00006432"/>
    </source>
</evidence>
<organism evidence="5 6">
    <name type="scientific">Marinococcus luteus</name>
    <dbReference type="NCBI Taxonomy" id="1122204"/>
    <lineage>
        <taxon>Bacteria</taxon>
        <taxon>Bacillati</taxon>
        <taxon>Bacillota</taxon>
        <taxon>Bacilli</taxon>
        <taxon>Bacillales</taxon>
        <taxon>Bacillaceae</taxon>
        <taxon>Marinococcus</taxon>
    </lineage>
</organism>
<dbReference type="PANTHER" id="PTHR43201:SF5">
    <property type="entry name" value="MEDIUM-CHAIN ACYL-COA LIGASE ACSF2, MITOCHONDRIAL"/>
    <property type="match status" value="1"/>
</dbReference>
<protein>
    <submittedName>
        <fullName evidence="5">Long-chain acyl-CoA synthetase</fullName>
    </submittedName>
</protein>
<dbReference type="InterPro" id="IPR000873">
    <property type="entry name" value="AMP-dep_synth/lig_dom"/>
</dbReference>
<dbReference type="AlphaFoldDB" id="A0A1H2T931"/>
<dbReference type="RefSeq" id="WP_091612677.1">
    <property type="nucleotide sequence ID" value="NZ_FNNC01000002.1"/>
</dbReference>
<reference evidence="5 6" key="1">
    <citation type="submission" date="2016-10" db="EMBL/GenBank/DDBJ databases">
        <authorList>
            <person name="de Groot N.N."/>
        </authorList>
    </citation>
    <scope>NUCLEOTIDE SEQUENCE [LARGE SCALE GENOMIC DNA]</scope>
    <source>
        <strain evidence="5 6">DSM 23126</strain>
    </source>
</reference>
<dbReference type="Gene3D" id="3.30.300.30">
    <property type="match status" value="1"/>
</dbReference>
<evidence type="ECO:0000313" key="6">
    <source>
        <dbReference type="Proteomes" id="UP000199488"/>
    </source>
</evidence>
<keyword evidence="6" id="KW-1185">Reference proteome</keyword>
<dbReference type="GO" id="GO:0031956">
    <property type="term" value="F:medium-chain fatty acid-CoA ligase activity"/>
    <property type="evidence" value="ECO:0007669"/>
    <property type="project" value="TreeGrafter"/>
</dbReference>
<dbReference type="Gene3D" id="3.40.50.12780">
    <property type="entry name" value="N-terminal domain of ligase-like"/>
    <property type="match status" value="1"/>
</dbReference>
<dbReference type="InterPro" id="IPR042099">
    <property type="entry name" value="ANL_N_sf"/>
</dbReference>